<dbReference type="EMBL" id="CP133218">
    <property type="protein sequence ID" value="WML89255.1"/>
    <property type="molecule type" value="Genomic_DNA"/>
</dbReference>
<protein>
    <submittedName>
        <fullName evidence="2">AAA family ATPase</fullName>
    </submittedName>
</protein>
<feature type="domain" description="AAA+ ATPase" evidence="1">
    <location>
        <begin position="22"/>
        <end position="343"/>
    </location>
</feature>
<reference evidence="2 3" key="1">
    <citation type="submission" date="2023-08" db="EMBL/GenBank/DDBJ databases">
        <title>New molecular markers tilS and rpoB for phylogenetic and monitoring studies of the genus Thiothrix biodiversity.</title>
        <authorList>
            <person name="Ravin N.V."/>
            <person name="Smolyakov D."/>
            <person name="Markov N.D."/>
            <person name="Beletsky A.V."/>
            <person name="Mardanov A.V."/>
            <person name="Rudenko T.S."/>
            <person name="Grabovich M.Y."/>
        </authorList>
    </citation>
    <scope>NUCLEOTIDE SEQUENCE [LARGE SCALE GENOMIC DNA]</scope>
    <source>
        <strain evidence="2 3">MK1</strain>
    </source>
</reference>
<evidence type="ECO:0000313" key="2">
    <source>
        <dbReference type="EMBL" id="WML89255.1"/>
    </source>
</evidence>
<organism evidence="2 3">
    <name type="scientific">Thiothrix lacustris</name>
    <dbReference type="NCBI Taxonomy" id="525917"/>
    <lineage>
        <taxon>Bacteria</taxon>
        <taxon>Pseudomonadati</taxon>
        <taxon>Pseudomonadota</taxon>
        <taxon>Gammaproteobacteria</taxon>
        <taxon>Thiotrichales</taxon>
        <taxon>Thiotrichaceae</taxon>
        <taxon>Thiothrix</taxon>
    </lineage>
</organism>
<dbReference type="CDD" id="cd00267">
    <property type="entry name" value="ABC_ATPase"/>
    <property type="match status" value="1"/>
</dbReference>
<proteinExistence type="predicted"/>
<dbReference type="PANTHER" id="PTHR32182">
    <property type="entry name" value="DNA REPLICATION AND REPAIR PROTEIN RECF"/>
    <property type="match status" value="1"/>
</dbReference>
<dbReference type="PANTHER" id="PTHR32182:SF23">
    <property type="entry name" value="ATP BINDING PROTEIN"/>
    <property type="match status" value="1"/>
</dbReference>
<sequence length="438" mass="49379">MKLKQLTLENFRGFKKLELALDPQLTVLVGANGAGKSSVLDALAILLSWVVARVRRAGGSGRAISEMDIHNRAGHAVIKIEAADANSLYWQLVKGKAGHVRSDFVTTLDKLSEYAKTIQQQITDTDEHCSIPLFAYYPVNRAVLDIPLRIRTSHEFGLLDAWDEALTSASNFRSFFEWFRNQEDLENELERYFHYEAFCEGCNDEPRRKIKLPVVRSALEAFLPDFTNFSVRRSPLRMIVNKHGQEVRVDQLSDGEKCLIALVADLARRLAIANPPLKNPLEGEGVVLIDEVDLHLHPGWQRMVLPKLITTFPNCQFIVSTHSPQILGEVEASQIRILTQDENNDIHYSIPQQAKGLTSNEVLDELMNIPDGLETLSRNAGVEKQLDTLFRLIDDEQFEQAKIEITRMKTELHGDIPDIVRAEALMTMLSAESEDEAA</sequence>
<keyword evidence="3" id="KW-1185">Reference proteome</keyword>
<evidence type="ECO:0000313" key="3">
    <source>
        <dbReference type="Proteomes" id="UP001236657"/>
    </source>
</evidence>
<dbReference type="InterPro" id="IPR003593">
    <property type="entry name" value="AAA+_ATPase"/>
</dbReference>
<dbReference type="SMART" id="SM00382">
    <property type="entry name" value="AAA"/>
    <property type="match status" value="1"/>
</dbReference>
<dbReference type="InterPro" id="IPR027417">
    <property type="entry name" value="P-loop_NTPase"/>
</dbReference>
<dbReference type="Pfam" id="PF13304">
    <property type="entry name" value="AAA_21"/>
    <property type="match status" value="1"/>
</dbReference>
<gene>
    <name evidence="2" type="ORF">RCF98_09745</name>
</gene>
<accession>A0ABY9MPF0</accession>
<dbReference type="InterPro" id="IPR003959">
    <property type="entry name" value="ATPase_AAA_core"/>
</dbReference>
<dbReference type="RefSeq" id="WP_308893434.1">
    <property type="nucleotide sequence ID" value="NZ_CP133218.1"/>
</dbReference>
<dbReference type="Gene3D" id="3.40.50.300">
    <property type="entry name" value="P-loop containing nucleotide triphosphate hydrolases"/>
    <property type="match status" value="1"/>
</dbReference>
<name>A0ABY9MPF0_9GAMM</name>
<evidence type="ECO:0000259" key="1">
    <source>
        <dbReference type="SMART" id="SM00382"/>
    </source>
</evidence>
<dbReference type="Proteomes" id="UP001236657">
    <property type="component" value="Chromosome"/>
</dbReference>
<dbReference type="SUPFAM" id="SSF52540">
    <property type="entry name" value="P-loop containing nucleoside triphosphate hydrolases"/>
    <property type="match status" value="1"/>
</dbReference>